<organism evidence="3 4">
    <name type="scientific">Virgisporangium aliadipatigenens</name>
    <dbReference type="NCBI Taxonomy" id="741659"/>
    <lineage>
        <taxon>Bacteria</taxon>
        <taxon>Bacillati</taxon>
        <taxon>Actinomycetota</taxon>
        <taxon>Actinomycetes</taxon>
        <taxon>Micromonosporales</taxon>
        <taxon>Micromonosporaceae</taxon>
        <taxon>Virgisporangium</taxon>
    </lineage>
</organism>
<evidence type="ECO:0000313" key="4">
    <source>
        <dbReference type="Proteomes" id="UP000619260"/>
    </source>
</evidence>
<dbReference type="InterPro" id="IPR014756">
    <property type="entry name" value="Ig_E-set"/>
</dbReference>
<name>A0A8J3YQ67_9ACTN</name>
<dbReference type="GO" id="GO:0020037">
    <property type="term" value="F:heme binding"/>
    <property type="evidence" value="ECO:0007669"/>
    <property type="project" value="TreeGrafter"/>
</dbReference>
<protein>
    <submittedName>
        <fullName evidence="3">Oxidoreductase</fullName>
    </submittedName>
</protein>
<comment type="caution">
    <text evidence="3">The sequence shown here is derived from an EMBL/GenBank/DDBJ whole genome shotgun (WGS) entry which is preliminary data.</text>
</comment>
<evidence type="ECO:0000259" key="2">
    <source>
        <dbReference type="Pfam" id="PF00174"/>
    </source>
</evidence>
<keyword evidence="4" id="KW-1185">Reference proteome</keyword>
<dbReference type="AlphaFoldDB" id="A0A8J3YQ67"/>
<feature type="transmembrane region" description="Helical" evidence="1">
    <location>
        <begin position="80"/>
        <end position="97"/>
    </location>
</feature>
<dbReference type="RefSeq" id="WP_203901454.1">
    <property type="nucleotide sequence ID" value="NZ_BOPF01000018.1"/>
</dbReference>
<feature type="domain" description="Oxidoreductase molybdopterin-binding" evidence="2">
    <location>
        <begin position="243"/>
        <end position="396"/>
    </location>
</feature>
<dbReference type="SUPFAM" id="SSF56524">
    <property type="entry name" value="Oxidoreductase molybdopterin-binding domain"/>
    <property type="match status" value="1"/>
</dbReference>
<dbReference type="Proteomes" id="UP000619260">
    <property type="component" value="Unassembled WGS sequence"/>
</dbReference>
<gene>
    <name evidence="3" type="ORF">Val02_48460</name>
</gene>
<keyword evidence="1" id="KW-1133">Transmembrane helix</keyword>
<dbReference type="Gene3D" id="3.90.420.10">
    <property type="entry name" value="Oxidoreductase, molybdopterin-binding domain"/>
    <property type="match status" value="1"/>
</dbReference>
<dbReference type="GO" id="GO:0008482">
    <property type="term" value="F:sulfite oxidase activity"/>
    <property type="evidence" value="ECO:0007669"/>
    <property type="project" value="TreeGrafter"/>
</dbReference>
<proteinExistence type="predicted"/>
<feature type="transmembrane region" description="Helical" evidence="1">
    <location>
        <begin position="21"/>
        <end position="43"/>
    </location>
</feature>
<dbReference type="PANTHER" id="PTHR19372:SF7">
    <property type="entry name" value="SULFITE OXIDASE, MITOCHONDRIAL"/>
    <property type="match status" value="1"/>
</dbReference>
<feature type="transmembrane region" description="Helical" evidence="1">
    <location>
        <begin position="131"/>
        <end position="149"/>
    </location>
</feature>
<evidence type="ECO:0000313" key="3">
    <source>
        <dbReference type="EMBL" id="GIJ47960.1"/>
    </source>
</evidence>
<dbReference type="Gene3D" id="2.60.40.650">
    <property type="match status" value="1"/>
</dbReference>
<dbReference type="InterPro" id="IPR000572">
    <property type="entry name" value="OxRdtase_Mopterin-bd_dom"/>
</dbReference>
<dbReference type="GO" id="GO:0043546">
    <property type="term" value="F:molybdopterin cofactor binding"/>
    <property type="evidence" value="ECO:0007669"/>
    <property type="project" value="TreeGrafter"/>
</dbReference>
<reference evidence="3" key="1">
    <citation type="submission" date="2021-01" db="EMBL/GenBank/DDBJ databases">
        <title>Whole genome shotgun sequence of Virgisporangium aliadipatigenens NBRC 105644.</title>
        <authorList>
            <person name="Komaki H."/>
            <person name="Tamura T."/>
        </authorList>
    </citation>
    <scope>NUCLEOTIDE SEQUENCE</scope>
    <source>
        <strain evidence="3">NBRC 105644</strain>
    </source>
</reference>
<dbReference type="PANTHER" id="PTHR19372">
    <property type="entry name" value="SULFITE REDUCTASE"/>
    <property type="match status" value="1"/>
</dbReference>
<keyword evidence="1" id="KW-0472">Membrane</keyword>
<dbReference type="EMBL" id="BOPF01000018">
    <property type="protein sequence ID" value="GIJ47960.1"/>
    <property type="molecule type" value="Genomic_DNA"/>
</dbReference>
<sequence length="517" mass="54171">MTVTDPRPVRRRPGLSPILRGAAVGLLTAGVSLAVARFLSALLEHPESGPVLAVGSFVIDHSPRALKEFAIRTFGAADKLVLLSSVYVGLAAAAIALGRVALRWGLVALGAFGALGAAAVLTRPGTSTVDILPTLAGVLAGALALCLLRRAARTTDVHGGRPRLLNRRQFLATAGGAAVVAAGTAAGARALSGRAGTRSRAQVRLPAPADPAPPRAPGVDLGIDGVAPWVTPVADFYRVDTALSVPQVDVGTWRLRLRGAVERPATFTFEDLLRRPLIERDITLNCVSNEVGGPYVGSGRWLGVPLAPLLREAGIRAGQDQLVSTSVEGMTTGTPLAAILDGRDAMLALGLNGEPLPLVNGFPVRLLVPGLYGYVGACKWVSELRVTTFDRYDAYWVERGWAADAPVKTASRIDTPKPFARLGAGPVTVAGVAWAQRRGIGGVEVRVDDGPWLPARLADGPTPDTWRQWVLRWDATPGPHTLRVRAADGSGAVQPEERATPFPSGATGWHTVTVTVD</sequence>
<dbReference type="GO" id="GO:0006790">
    <property type="term" value="P:sulfur compound metabolic process"/>
    <property type="evidence" value="ECO:0007669"/>
    <property type="project" value="TreeGrafter"/>
</dbReference>
<feature type="transmembrane region" description="Helical" evidence="1">
    <location>
        <begin position="104"/>
        <end position="125"/>
    </location>
</feature>
<dbReference type="Pfam" id="PF00174">
    <property type="entry name" value="Oxidored_molyb"/>
    <property type="match status" value="1"/>
</dbReference>
<dbReference type="InterPro" id="IPR036374">
    <property type="entry name" value="OxRdtase_Mopterin-bd_sf"/>
</dbReference>
<dbReference type="SUPFAM" id="SSF81296">
    <property type="entry name" value="E set domains"/>
    <property type="match status" value="1"/>
</dbReference>
<evidence type="ECO:0000256" key="1">
    <source>
        <dbReference type="SAM" id="Phobius"/>
    </source>
</evidence>
<feature type="transmembrane region" description="Helical" evidence="1">
    <location>
        <begin position="170"/>
        <end position="191"/>
    </location>
</feature>
<accession>A0A8J3YQ67</accession>
<keyword evidence="1" id="KW-0812">Transmembrane</keyword>